<reference evidence="5 6" key="1">
    <citation type="journal article" date="2018" name="Front. Microbiol.">
        <title>Pseudomonas rhizophila S211, a New Plant Growth-Promoting Rhizobacterium with Potential in Pesticide-Bioremediation.</title>
        <authorList>
            <person name="Hassen W."/>
            <person name="Neifar M."/>
            <person name="Cherif H."/>
            <person name="Najjari A."/>
            <person name="Chouchane H."/>
            <person name="Driouich R.C."/>
            <person name="Salah A."/>
            <person name="Naili F."/>
            <person name="Mosbah A."/>
            <person name="Souissi Y."/>
            <person name="Raddadi N."/>
            <person name="Ouzari H.I."/>
            <person name="Fava F."/>
            <person name="Cherif A."/>
        </authorList>
    </citation>
    <scope>NUCLEOTIDE SEQUENCE [LARGE SCALE GENOMIC DNA]</scope>
    <source>
        <strain evidence="5 6">S211</strain>
    </source>
</reference>
<evidence type="ECO:0000256" key="2">
    <source>
        <dbReference type="PROSITE-ProRule" id="PRU00335"/>
    </source>
</evidence>
<dbReference type="EMBL" id="CP024081">
    <property type="protein sequence ID" value="AVU77524.1"/>
    <property type="molecule type" value="Genomic_DNA"/>
</dbReference>
<keyword evidence="1 2" id="KW-0238">DNA-binding</keyword>
<keyword evidence="6" id="KW-1185">Reference proteome</keyword>
<dbReference type="SUPFAM" id="SSF46689">
    <property type="entry name" value="Homeodomain-like"/>
    <property type="match status" value="1"/>
</dbReference>
<dbReference type="RefSeq" id="WP_047225624.1">
    <property type="nucleotide sequence ID" value="NZ_CP024081.1"/>
</dbReference>
<proteinExistence type="predicted"/>
<dbReference type="Gene3D" id="1.10.357.10">
    <property type="entry name" value="Tetracycline Repressor, domain 2"/>
    <property type="match status" value="1"/>
</dbReference>
<feature type="DNA-binding region" description="H-T-H motif" evidence="2">
    <location>
        <begin position="48"/>
        <end position="67"/>
    </location>
</feature>
<evidence type="ECO:0000259" key="4">
    <source>
        <dbReference type="PROSITE" id="PS50977"/>
    </source>
</evidence>
<evidence type="ECO:0000256" key="1">
    <source>
        <dbReference type="ARBA" id="ARBA00023125"/>
    </source>
</evidence>
<dbReference type="Pfam" id="PF14246">
    <property type="entry name" value="TetR_C_7"/>
    <property type="match status" value="1"/>
</dbReference>
<evidence type="ECO:0000313" key="5">
    <source>
        <dbReference type="EMBL" id="AVU77524.1"/>
    </source>
</evidence>
<sequence length="224" mass="24383">MPETVMPETTALPTRRGRPPVRSRQEQMASLLDAAAQALGSGNFANVTMDAIARAAGISKKTLYLLVPSKEALLSQLVARDLSTLELLLESGIDCAEDLLSELRMYLTLWARLTLSPLALGLYLLAAQGRETAPGLARIWYQEGAARCLSLLRGWLGKAAGKGLLAHEDVESAVELIDSLLISQPLKLFTLGVQQAWSDEQIEQRVEVTLGLFGRCFIHRSSTP</sequence>
<dbReference type="InterPro" id="IPR039536">
    <property type="entry name" value="TetR_C_Proteobacteria"/>
</dbReference>
<name>A0ABN5JY11_9PSED</name>
<protein>
    <submittedName>
        <fullName evidence="5">TetR/AcrR family transcriptional regulator</fullName>
    </submittedName>
</protein>
<dbReference type="InterPro" id="IPR009057">
    <property type="entry name" value="Homeodomain-like_sf"/>
</dbReference>
<evidence type="ECO:0000313" key="6">
    <source>
        <dbReference type="Proteomes" id="UP000241936"/>
    </source>
</evidence>
<accession>A0ABN5JY11</accession>
<gene>
    <name evidence="5" type="ORF">CRX69_20960</name>
</gene>
<dbReference type="PANTHER" id="PTHR30055">
    <property type="entry name" value="HTH-TYPE TRANSCRIPTIONAL REGULATOR RUTR"/>
    <property type="match status" value="1"/>
</dbReference>
<dbReference type="InterPro" id="IPR001647">
    <property type="entry name" value="HTH_TetR"/>
</dbReference>
<dbReference type="PANTHER" id="PTHR30055:SF223">
    <property type="entry name" value="HTH-TYPE TRANSCRIPTIONAL REGULATOR UIDR"/>
    <property type="match status" value="1"/>
</dbReference>
<dbReference type="InterPro" id="IPR050109">
    <property type="entry name" value="HTH-type_TetR-like_transc_reg"/>
</dbReference>
<dbReference type="Proteomes" id="UP000241936">
    <property type="component" value="Chromosome"/>
</dbReference>
<dbReference type="PRINTS" id="PR00455">
    <property type="entry name" value="HTHTETR"/>
</dbReference>
<feature type="domain" description="HTH tetR-type" evidence="4">
    <location>
        <begin position="25"/>
        <end position="85"/>
    </location>
</feature>
<organism evidence="5 6">
    <name type="scientific">Pseudomonas rhizophila</name>
    <dbReference type="NCBI Taxonomy" id="2045200"/>
    <lineage>
        <taxon>Bacteria</taxon>
        <taxon>Pseudomonadati</taxon>
        <taxon>Pseudomonadota</taxon>
        <taxon>Gammaproteobacteria</taxon>
        <taxon>Pseudomonadales</taxon>
        <taxon>Pseudomonadaceae</taxon>
        <taxon>Pseudomonas</taxon>
    </lineage>
</organism>
<dbReference type="Pfam" id="PF00440">
    <property type="entry name" value="TetR_N"/>
    <property type="match status" value="1"/>
</dbReference>
<evidence type="ECO:0000256" key="3">
    <source>
        <dbReference type="SAM" id="MobiDB-lite"/>
    </source>
</evidence>
<feature type="region of interest" description="Disordered" evidence="3">
    <location>
        <begin position="1"/>
        <end position="24"/>
    </location>
</feature>
<dbReference type="PROSITE" id="PS50977">
    <property type="entry name" value="HTH_TETR_2"/>
    <property type="match status" value="1"/>
</dbReference>